<comment type="caution">
    <text evidence="3">The sequence shown here is derived from an EMBL/GenBank/DDBJ whole genome shotgun (WGS) entry which is preliminary data.</text>
</comment>
<dbReference type="PANTHER" id="PTHR46033:SF8">
    <property type="entry name" value="PROTEIN MAINTENANCE OF MERISTEMS-LIKE"/>
    <property type="match status" value="1"/>
</dbReference>
<feature type="non-terminal residue" evidence="3">
    <location>
        <position position="190"/>
    </location>
</feature>
<accession>A0AAD4T648</accession>
<gene>
    <name evidence="3" type="ORF">MKW98_027990</name>
</gene>
<evidence type="ECO:0000256" key="1">
    <source>
        <dbReference type="SAM" id="MobiDB-lite"/>
    </source>
</evidence>
<feature type="region of interest" description="Disordered" evidence="1">
    <location>
        <begin position="1"/>
        <end position="35"/>
    </location>
</feature>
<dbReference type="AlphaFoldDB" id="A0AAD4T648"/>
<dbReference type="InterPro" id="IPR044824">
    <property type="entry name" value="MAIN-like"/>
</dbReference>
<protein>
    <recommendedName>
        <fullName evidence="2">Aminotransferase-like plant mobile domain-containing protein</fullName>
    </recommendedName>
</protein>
<dbReference type="GO" id="GO:0010073">
    <property type="term" value="P:meristem maintenance"/>
    <property type="evidence" value="ECO:0007669"/>
    <property type="project" value="InterPro"/>
</dbReference>
<feature type="domain" description="Aminotransferase-like plant mobile" evidence="2">
    <location>
        <begin position="63"/>
        <end position="187"/>
    </location>
</feature>
<feature type="compositionally biased region" description="Acidic residues" evidence="1">
    <location>
        <begin position="20"/>
        <end position="31"/>
    </location>
</feature>
<proteinExistence type="predicted"/>
<dbReference type="Proteomes" id="UP001202328">
    <property type="component" value="Unassembled WGS sequence"/>
</dbReference>
<name>A0AAD4T648_9MAGN</name>
<keyword evidence="4" id="KW-1185">Reference proteome</keyword>
<evidence type="ECO:0000313" key="3">
    <source>
        <dbReference type="EMBL" id="KAI3937648.1"/>
    </source>
</evidence>
<sequence length="190" mass="22222">MEESDRDENGDIHEAKSYEVDDENGEKDDEQINASDIPGKPIDLYLLCYYRDHIARLYVQSAFYPLIKYGHDKIDRALINAFCERWYQEINTYHLPFSEMTPTIKDVERITGLPSKVEEVYAVYAGKTMTWQFTYDLIKRPLGKTEAQIKKEETLDSFKSKVNDSKKRKEQCARAYLFYVIGSIICDDKS</sequence>
<organism evidence="3 4">
    <name type="scientific">Papaver atlanticum</name>
    <dbReference type="NCBI Taxonomy" id="357466"/>
    <lineage>
        <taxon>Eukaryota</taxon>
        <taxon>Viridiplantae</taxon>
        <taxon>Streptophyta</taxon>
        <taxon>Embryophyta</taxon>
        <taxon>Tracheophyta</taxon>
        <taxon>Spermatophyta</taxon>
        <taxon>Magnoliopsida</taxon>
        <taxon>Ranunculales</taxon>
        <taxon>Papaveraceae</taxon>
        <taxon>Papaveroideae</taxon>
        <taxon>Papaver</taxon>
    </lineage>
</organism>
<dbReference type="InterPro" id="IPR019557">
    <property type="entry name" value="AminoTfrase-like_pln_mobile"/>
</dbReference>
<dbReference type="Pfam" id="PF10536">
    <property type="entry name" value="PMD"/>
    <property type="match status" value="1"/>
</dbReference>
<evidence type="ECO:0000259" key="2">
    <source>
        <dbReference type="Pfam" id="PF10536"/>
    </source>
</evidence>
<feature type="compositionally biased region" description="Basic and acidic residues" evidence="1">
    <location>
        <begin position="7"/>
        <end position="19"/>
    </location>
</feature>
<evidence type="ECO:0000313" key="4">
    <source>
        <dbReference type="Proteomes" id="UP001202328"/>
    </source>
</evidence>
<dbReference type="PANTHER" id="PTHR46033">
    <property type="entry name" value="PROTEIN MAIN-LIKE 2"/>
    <property type="match status" value="1"/>
</dbReference>
<reference evidence="3" key="1">
    <citation type="submission" date="2022-04" db="EMBL/GenBank/DDBJ databases">
        <title>A functionally conserved STORR gene fusion in Papaver species that diverged 16.8 million years ago.</title>
        <authorList>
            <person name="Catania T."/>
        </authorList>
    </citation>
    <scope>NUCLEOTIDE SEQUENCE</scope>
    <source>
        <strain evidence="3">S-188037</strain>
    </source>
</reference>
<dbReference type="EMBL" id="JAJJMB010005688">
    <property type="protein sequence ID" value="KAI3937648.1"/>
    <property type="molecule type" value="Genomic_DNA"/>
</dbReference>